<gene>
    <name evidence="2" type="ORF">HMPREF9141_0679</name>
</gene>
<feature type="transmembrane region" description="Helical" evidence="1">
    <location>
        <begin position="12"/>
        <end position="36"/>
    </location>
</feature>
<organism evidence="2 3">
    <name type="scientific">Prevotella multiformis DSM 16608</name>
    <dbReference type="NCBI Taxonomy" id="888743"/>
    <lineage>
        <taxon>Bacteria</taxon>
        <taxon>Pseudomonadati</taxon>
        <taxon>Bacteroidota</taxon>
        <taxon>Bacteroidia</taxon>
        <taxon>Bacteroidales</taxon>
        <taxon>Prevotellaceae</taxon>
        <taxon>Prevotella</taxon>
    </lineage>
</organism>
<proteinExistence type="predicted"/>
<keyword evidence="1" id="KW-0472">Membrane</keyword>
<reference evidence="2 3" key="1">
    <citation type="submission" date="2011-01" db="EMBL/GenBank/DDBJ databases">
        <authorList>
            <person name="Muzny D."/>
            <person name="Qin X."/>
            <person name="Deng J."/>
            <person name="Jiang H."/>
            <person name="Liu Y."/>
            <person name="Qu J."/>
            <person name="Song X.-Z."/>
            <person name="Zhang L."/>
            <person name="Thornton R."/>
            <person name="Coyle M."/>
            <person name="Francisco L."/>
            <person name="Jackson L."/>
            <person name="Javaid M."/>
            <person name="Korchina V."/>
            <person name="Kovar C."/>
            <person name="Mata R."/>
            <person name="Mathew T."/>
            <person name="Ngo R."/>
            <person name="Nguyen L."/>
            <person name="Nguyen N."/>
            <person name="Okwuonu G."/>
            <person name="Ongeri F."/>
            <person name="Pham C."/>
            <person name="Simmons D."/>
            <person name="Wilczek-Boney K."/>
            <person name="Hale W."/>
            <person name="Jakkamsetti A."/>
            <person name="Pham P."/>
            <person name="Ruth R."/>
            <person name="San Lucas F."/>
            <person name="Warren J."/>
            <person name="Zhang J."/>
            <person name="Zhao Z."/>
            <person name="Zhou C."/>
            <person name="Zhu D."/>
            <person name="Lee S."/>
            <person name="Bess C."/>
            <person name="Blankenburg K."/>
            <person name="Forbes L."/>
            <person name="Fu Q."/>
            <person name="Gubbala S."/>
            <person name="Hirani K."/>
            <person name="Jayaseelan J.C."/>
            <person name="Lara F."/>
            <person name="Munidasa M."/>
            <person name="Palculict T."/>
            <person name="Patil S."/>
            <person name="Pu L.-L."/>
            <person name="Saada N."/>
            <person name="Tang L."/>
            <person name="Weissenberger G."/>
            <person name="Zhu Y."/>
            <person name="Hemphill L."/>
            <person name="Shang Y."/>
            <person name="Youmans B."/>
            <person name="Ayvaz T."/>
            <person name="Ross M."/>
            <person name="Santibanez J."/>
            <person name="Aqrawi P."/>
            <person name="Gross S."/>
            <person name="Joshi V."/>
            <person name="Fowler G."/>
            <person name="Nazareth L."/>
            <person name="Reid J."/>
            <person name="Worley K."/>
            <person name="Petrosino J."/>
            <person name="Highlander S."/>
            <person name="Gibbs R."/>
        </authorList>
    </citation>
    <scope>NUCLEOTIDE SEQUENCE [LARGE SCALE GENOMIC DNA]</scope>
    <source>
        <strain evidence="2 3">DSM 16608</strain>
    </source>
</reference>
<comment type="caution">
    <text evidence="2">The sequence shown here is derived from an EMBL/GenBank/DDBJ whole genome shotgun (WGS) entry which is preliminary data.</text>
</comment>
<accession>F0F513</accession>
<evidence type="ECO:0000313" key="2">
    <source>
        <dbReference type="EMBL" id="EGC20775.1"/>
    </source>
</evidence>
<evidence type="ECO:0000256" key="1">
    <source>
        <dbReference type="SAM" id="Phobius"/>
    </source>
</evidence>
<keyword evidence="1" id="KW-1133">Transmembrane helix</keyword>
<dbReference type="EMBL" id="AEWX01000009">
    <property type="protein sequence ID" value="EGC20775.1"/>
    <property type="molecule type" value="Genomic_DNA"/>
</dbReference>
<dbReference type="Proteomes" id="UP000005697">
    <property type="component" value="Unassembled WGS sequence"/>
</dbReference>
<dbReference type="HOGENOM" id="CLU_2383713_0_0_10"/>
<dbReference type="AlphaFoldDB" id="F0F513"/>
<protein>
    <submittedName>
        <fullName evidence="2">Uncharacterized protein</fullName>
    </submittedName>
</protein>
<feature type="transmembrane region" description="Helical" evidence="1">
    <location>
        <begin position="51"/>
        <end position="72"/>
    </location>
</feature>
<keyword evidence="1" id="KW-0812">Transmembrane</keyword>
<keyword evidence="3" id="KW-1185">Reference proteome</keyword>
<evidence type="ECO:0000313" key="3">
    <source>
        <dbReference type="Proteomes" id="UP000005697"/>
    </source>
</evidence>
<sequence length="94" mass="11162">MDQFKKSESWSIIPVLTSFRHLAIKLFVFICILITFCKNTNKFSFKQEESVFLMCFLDISTISVVFHFIYILRIKNIISLKDFEIAASEEYYQT</sequence>
<name>F0F513_9BACT</name>